<accession>A0ABS6J689</accession>
<evidence type="ECO:0008006" key="4">
    <source>
        <dbReference type="Google" id="ProtNLM"/>
    </source>
</evidence>
<gene>
    <name evidence="2" type="ORF">GU927_015570</name>
</gene>
<comment type="caution">
    <text evidence="2">The sequence shown here is derived from an EMBL/GenBank/DDBJ whole genome shotgun (WGS) entry which is preliminary data.</text>
</comment>
<protein>
    <recommendedName>
        <fullName evidence="4">Alkaline proteinase inhibitor/ Outer membrane lipoprotein Omp19 domain-containing protein</fullName>
    </recommendedName>
</protein>
<evidence type="ECO:0000256" key="1">
    <source>
        <dbReference type="SAM" id="SignalP"/>
    </source>
</evidence>
<keyword evidence="3" id="KW-1185">Reference proteome</keyword>
<feature type="signal peptide" evidence="1">
    <location>
        <begin position="1"/>
        <end position="23"/>
    </location>
</feature>
<dbReference type="EMBL" id="JAAATX020000011">
    <property type="protein sequence ID" value="MBU9699268.1"/>
    <property type="molecule type" value="Genomic_DNA"/>
</dbReference>
<evidence type="ECO:0000313" key="3">
    <source>
        <dbReference type="Proteomes" id="UP000731907"/>
    </source>
</evidence>
<keyword evidence="1" id="KW-0732">Signal</keyword>
<organism evidence="2 3">
    <name type="scientific">Paragemmobacter amnigenus</name>
    <dbReference type="NCBI Taxonomy" id="2852097"/>
    <lineage>
        <taxon>Bacteria</taxon>
        <taxon>Pseudomonadati</taxon>
        <taxon>Pseudomonadota</taxon>
        <taxon>Alphaproteobacteria</taxon>
        <taxon>Rhodobacterales</taxon>
        <taxon>Paracoccaceae</taxon>
        <taxon>Paragemmobacter</taxon>
    </lineage>
</organism>
<dbReference type="Proteomes" id="UP000731907">
    <property type="component" value="Unassembled WGS sequence"/>
</dbReference>
<name>A0ABS6J689_9RHOB</name>
<reference evidence="2 3" key="1">
    <citation type="submission" date="2021-06" db="EMBL/GenBank/DDBJ databases">
        <title>Rhodobacteraceae bacterium strain HSP-20.</title>
        <authorList>
            <person name="Chen W.-M."/>
        </authorList>
    </citation>
    <scope>NUCLEOTIDE SEQUENCE [LARGE SCALE GENOMIC DNA]</scope>
    <source>
        <strain evidence="2 3">HSP-20</strain>
    </source>
</reference>
<dbReference type="RefSeq" id="WP_161763395.1">
    <property type="nucleotide sequence ID" value="NZ_JAAATX020000011.1"/>
</dbReference>
<sequence>MDFRQTRAGIGLVLALVAGAATAGEVMSPDYGAVTHRPAPSGAGTLIEVKSLHGWSCSGVYAPPARAGEAVDFPLDCSDDVKGKALMSVEDGRAAILFQRKDGSKGSAAFRME</sequence>
<evidence type="ECO:0000313" key="2">
    <source>
        <dbReference type="EMBL" id="MBU9699268.1"/>
    </source>
</evidence>
<proteinExistence type="predicted"/>
<feature type="chain" id="PRO_5046937646" description="Alkaline proteinase inhibitor/ Outer membrane lipoprotein Omp19 domain-containing protein" evidence="1">
    <location>
        <begin position="24"/>
        <end position="113"/>
    </location>
</feature>